<organism evidence="1">
    <name type="scientific">Amphimedon queenslandica</name>
    <name type="common">Sponge</name>
    <dbReference type="NCBI Taxonomy" id="400682"/>
    <lineage>
        <taxon>Eukaryota</taxon>
        <taxon>Metazoa</taxon>
        <taxon>Porifera</taxon>
        <taxon>Demospongiae</taxon>
        <taxon>Heteroscleromorpha</taxon>
        <taxon>Haplosclerida</taxon>
        <taxon>Niphatidae</taxon>
        <taxon>Amphimedon</taxon>
    </lineage>
</organism>
<dbReference type="Pfam" id="PF02992">
    <property type="entry name" value="Transposase_21"/>
    <property type="match status" value="1"/>
</dbReference>
<dbReference type="OrthoDB" id="3263820at2759"/>
<dbReference type="InterPro" id="IPR004242">
    <property type="entry name" value="Transposase_21"/>
</dbReference>
<sequence length="324" mass="36616">MALIKNLMSQAGFLSVAENTGPVISTILVAISKSSKGSLWPIYFIITSIPPHHRSKMDNLIVASLWFGPTNPGMSCMLQPVLNKIPNINSKGFDVHSATSKTVYLRTTLLMGVFDLPARAAATNTKQYNGEYSCLYCLDKGVYQNRARIFPPNGACTLQTTEQMRNAPYSLRKHMSNINKLLSKFKPPNEVLRHPRSIDNMSFYKASEYRAWLLFYSLPILSNFLPIEYIHHFLLLVSSTHILLSDSIKTGDLELVDRKLLAFYQSAVDFYSTNVYTANIHSLAHIVSLVKLWSPLWAYSMFGFENIHGYLGTTFHVTKKSHPR</sequence>
<dbReference type="PANTHER" id="PTHR46579:SF1">
    <property type="entry name" value="F5_8 TYPE C DOMAIN-CONTAINING PROTEIN"/>
    <property type="match status" value="1"/>
</dbReference>
<dbReference type="InParanoid" id="A0A1X7VJE6"/>
<protein>
    <recommendedName>
        <fullName evidence="2">DUF4218 domain-containing protein</fullName>
    </recommendedName>
</protein>
<proteinExistence type="predicted"/>
<name>A0A1X7VJE6_AMPQE</name>
<dbReference type="EnsemblMetazoa" id="Aqu2.1.40157_001">
    <property type="protein sequence ID" value="Aqu2.1.40157_001"/>
    <property type="gene ID" value="Aqu2.1.40157"/>
</dbReference>
<reference evidence="1" key="1">
    <citation type="submission" date="2017-05" db="UniProtKB">
        <authorList>
            <consortium name="EnsemblMetazoa"/>
        </authorList>
    </citation>
    <scope>IDENTIFICATION</scope>
</reference>
<accession>A0A1X7VJE6</accession>
<dbReference type="PANTHER" id="PTHR46579">
    <property type="entry name" value="F5/8 TYPE C DOMAIN-CONTAINING PROTEIN-RELATED"/>
    <property type="match status" value="1"/>
</dbReference>
<dbReference type="AlphaFoldDB" id="A0A1X7VJE6"/>
<evidence type="ECO:0000313" key="1">
    <source>
        <dbReference type="EnsemblMetazoa" id="Aqu2.1.40157_001"/>
    </source>
</evidence>
<evidence type="ECO:0008006" key="2">
    <source>
        <dbReference type="Google" id="ProtNLM"/>
    </source>
</evidence>
<dbReference type="OMA" id="CHNEVIV"/>